<name>A0ABD1YSD3_9MARC</name>
<gene>
    <name evidence="1" type="ORF">R1flu_005047</name>
</gene>
<organism evidence="1 2">
    <name type="scientific">Riccia fluitans</name>
    <dbReference type="NCBI Taxonomy" id="41844"/>
    <lineage>
        <taxon>Eukaryota</taxon>
        <taxon>Viridiplantae</taxon>
        <taxon>Streptophyta</taxon>
        <taxon>Embryophyta</taxon>
        <taxon>Marchantiophyta</taxon>
        <taxon>Marchantiopsida</taxon>
        <taxon>Marchantiidae</taxon>
        <taxon>Marchantiales</taxon>
        <taxon>Ricciaceae</taxon>
        <taxon>Riccia</taxon>
    </lineage>
</organism>
<proteinExistence type="predicted"/>
<evidence type="ECO:0000313" key="1">
    <source>
        <dbReference type="EMBL" id="KAL2633568.1"/>
    </source>
</evidence>
<sequence length="78" mass="8932">MNLPDMLWIPEGEPFVHEEDYQLPCFRAKCSQLHKFPVISCSGRISPWSHEVPQVDGDGVFRRKSSTNLGGDLMKLWS</sequence>
<dbReference type="EMBL" id="JBHFFA010000003">
    <property type="protein sequence ID" value="KAL2633568.1"/>
    <property type="molecule type" value="Genomic_DNA"/>
</dbReference>
<dbReference type="Proteomes" id="UP001605036">
    <property type="component" value="Unassembled WGS sequence"/>
</dbReference>
<keyword evidence="2" id="KW-1185">Reference proteome</keyword>
<protein>
    <submittedName>
        <fullName evidence="1">Uncharacterized protein</fullName>
    </submittedName>
</protein>
<reference evidence="1 2" key="1">
    <citation type="submission" date="2024-09" db="EMBL/GenBank/DDBJ databases">
        <title>Chromosome-scale assembly of Riccia fluitans.</title>
        <authorList>
            <person name="Paukszto L."/>
            <person name="Sawicki J."/>
            <person name="Karawczyk K."/>
            <person name="Piernik-Szablinska J."/>
            <person name="Szczecinska M."/>
            <person name="Mazdziarz M."/>
        </authorList>
    </citation>
    <scope>NUCLEOTIDE SEQUENCE [LARGE SCALE GENOMIC DNA]</scope>
    <source>
        <strain evidence="1">Rf_01</strain>
        <tissue evidence="1">Aerial parts of the thallus</tissue>
    </source>
</reference>
<dbReference type="AlphaFoldDB" id="A0ABD1YSD3"/>
<comment type="caution">
    <text evidence="1">The sequence shown here is derived from an EMBL/GenBank/DDBJ whole genome shotgun (WGS) entry which is preliminary data.</text>
</comment>
<evidence type="ECO:0000313" key="2">
    <source>
        <dbReference type="Proteomes" id="UP001605036"/>
    </source>
</evidence>
<accession>A0ABD1YSD3</accession>